<feature type="compositionally biased region" description="Polar residues" evidence="2">
    <location>
        <begin position="97"/>
        <end position="107"/>
    </location>
</feature>
<dbReference type="SMART" id="SM00717">
    <property type="entry name" value="SANT"/>
    <property type="match status" value="1"/>
</dbReference>
<evidence type="ECO:0000313" key="5">
    <source>
        <dbReference type="EMBL" id="KAJ1695429.1"/>
    </source>
</evidence>
<keyword evidence="1" id="KW-0238">DNA-binding</keyword>
<accession>A0A9Q0HR66</accession>
<evidence type="ECO:0000256" key="2">
    <source>
        <dbReference type="SAM" id="MobiDB-lite"/>
    </source>
</evidence>
<dbReference type="SUPFAM" id="SSF46689">
    <property type="entry name" value="Homeodomain-like"/>
    <property type="match status" value="1"/>
</dbReference>
<dbReference type="Proteomes" id="UP001151287">
    <property type="component" value="Unassembled WGS sequence"/>
</dbReference>
<dbReference type="InterPro" id="IPR017930">
    <property type="entry name" value="Myb_dom"/>
</dbReference>
<feature type="domain" description="Myb-like" evidence="3">
    <location>
        <begin position="452"/>
        <end position="507"/>
    </location>
</feature>
<dbReference type="OrthoDB" id="2020981at2759"/>
<reference evidence="5" key="1">
    <citation type="journal article" date="2022" name="Cell">
        <title>Repeat-based holocentromeres influence genome architecture and karyotype evolution.</title>
        <authorList>
            <person name="Hofstatter P.G."/>
            <person name="Thangavel G."/>
            <person name="Lux T."/>
            <person name="Neumann P."/>
            <person name="Vondrak T."/>
            <person name="Novak P."/>
            <person name="Zhang M."/>
            <person name="Costa L."/>
            <person name="Castellani M."/>
            <person name="Scott A."/>
            <person name="Toegelov H."/>
            <person name="Fuchs J."/>
            <person name="Mata-Sucre Y."/>
            <person name="Dias Y."/>
            <person name="Vanzela A.L.L."/>
            <person name="Huettel B."/>
            <person name="Almeida C.C.S."/>
            <person name="Simkova H."/>
            <person name="Souza G."/>
            <person name="Pedrosa-Harand A."/>
            <person name="Macas J."/>
            <person name="Mayer K.F.X."/>
            <person name="Houben A."/>
            <person name="Marques A."/>
        </authorList>
    </citation>
    <scope>NUCLEOTIDE SEQUENCE</scope>
    <source>
        <strain evidence="5">RhyBre1mFocal</strain>
    </source>
</reference>
<sequence>MVLKRRLSYGSRGYYLPPIPDMPKPTKKKRTARKKVMQNPLAAFDMLATVAGNLLNDLDTDVVPVNLDGGPNCNSTLKKEPLDEPLDQLKTPKMESPDQNSTNQSAAGPSDLSPKTLTDKQPDLCTNGYEVQFVAKQGETDIDLVRSISSESSSEFSLYSGGVGIALDPNPSSLETRLTVNRDDDENTSWCTDAVVNKSSKRMKKSCVDKLKKVIYRSKKYDAAAKVINDRKRKCYAHQMSQKNRFKRRTLFHCSSSSSPNSQVRLRIKSFKVPEISIEIAESASIGTLKRTVMEALAAVLEGELTVGVMLEGKKVRENSGTLREAGIFCDSPLLDTVGFALEPEPVHSPLMAPHTSSDSFDNRDVMEPHASDMPATPSSLEPGPVPVPTTPVKSHVTDPDPVLSPIEVSSAEQAVPQISLAIVPLPVPAVKIEPLAVVPAVRKTRQVDTLGQRRMRRPFSVAEVEALVAAVEKLGTGRWRDVKIRAFETAKHRTYVDLKDKWKTLVHTATIAPQQRRGEPVPQELLDRVLAAQSYWSHQHSKLAKSSIGEPGLVDYDSSPSPVKITSL</sequence>
<gene>
    <name evidence="5" type="ORF">LUZ63_012127</name>
</gene>
<dbReference type="GO" id="GO:0042162">
    <property type="term" value="F:telomeric DNA binding"/>
    <property type="evidence" value="ECO:0007669"/>
    <property type="project" value="UniProtKB-ARBA"/>
</dbReference>
<feature type="region of interest" description="Disordered" evidence="2">
    <location>
        <begin position="70"/>
        <end position="121"/>
    </location>
</feature>
<feature type="region of interest" description="Disordered" evidence="2">
    <location>
        <begin position="349"/>
        <end position="396"/>
    </location>
</feature>
<dbReference type="Pfam" id="PF23603">
    <property type="entry name" value="Ubiquitin_TPR1"/>
    <property type="match status" value="1"/>
</dbReference>
<feature type="compositionally biased region" description="Basic and acidic residues" evidence="2">
    <location>
        <begin position="361"/>
        <end position="371"/>
    </location>
</feature>
<dbReference type="CDD" id="cd11660">
    <property type="entry name" value="SANT_TRF"/>
    <property type="match status" value="1"/>
</dbReference>
<evidence type="ECO:0000259" key="4">
    <source>
        <dbReference type="PROSITE" id="PS51294"/>
    </source>
</evidence>
<protein>
    <submittedName>
        <fullName evidence="5">Uncharacterized protein</fullName>
    </submittedName>
</protein>
<dbReference type="PROSITE" id="PS51294">
    <property type="entry name" value="HTH_MYB"/>
    <property type="match status" value="1"/>
</dbReference>
<evidence type="ECO:0000313" key="6">
    <source>
        <dbReference type="Proteomes" id="UP001151287"/>
    </source>
</evidence>
<dbReference type="PANTHER" id="PTHR21717">
    <property type="entry name" value="TELOMERIC REPEAT BINDING PROTEIN"/>
    <property type="match status" value="1"/>
</dbReference>
<dbReference type="InterPro" id="IPR001005">
    <property type="entry name" value="SANT/Myb"/>
</dbReference>
<dbReference type="InterPro" id="IPR031105">
    <property type="entry name" value="TRP_plant"/>
</dbReference>
<evidence type="ECO:0000259" key="3">
    <source>
        <dbReference type="PROSITE" id="PS50090"/>
    </source>
</evidence>
<evidence type="ECO:0000256" key="1">
    <source>
        <dbReference type="ARBA" id="ARBA00023125"/>
    </source>
</evidence>
<dbReference type="Gene3D" id="1.10.246.220">
    <property type="match status" value="1"/>
</dbReference>
<feature type="region of interest" description="Disordered" evidence="2">
    <location>
        <begin position="549"/>
        <end position="569"/>
    </location>
</feature>
<keyword evidence="6" id="KW-1185">Reference proteome</keyword>
<dbReference type="PROSITE" id="PS50090">
    <property type="entry name" value="MYB_LIKE"/>
    <property type="match status" value="1"/>
</dbReference>
<proteinExistence type="predicted"/>
<feature type="domain" description="HTH myb-type" evidence="4">
    <location>
        <begin position="452"/>
        <end position="511"/>
    </location>
</feature>
<name>A0A9Q0HR66_9POAL</name>
<feature type="compositionally biased region" description="Polar residues" evidence="2">
    <location>
        <begin position="559"/>
        <end position="569"/>
    </location>
</feature>
<dbReference type="InterPro" id="IPR057625">
    <property type="entry name" value="TPR1-6-like_ubiquitin"/>
</dbReference>
<comment type="caution">
    <text evidence="5">The sequence shown here is derived from an EMBL/GenBank/DDBJ whole genome shotgun (WGS) entry which is preliminary data.</text>
</comment>
<dbReference type="AlphaFoldDB" id="A0A9Q0HR66"/>
<dbReference type="InterPro" id="IPR009057">
    <property type="entry name" value="Homeodomain-like_sf"/>
</dbReference>
<organism evidence="5 6">
    <name type="scientific">Rhynchospora breviuscula</name>
    <dbReference type="NCBI Taxonomy" id="2022672"/>
    <lineage>
        <taxon>Eukaryota</taxon>
        <taxon>Viridiplantae</taxon>
        <taxon>Streptophyta</taxon>
        <taxon>Embryophyta</taxon>
        <taxon>Tracheophyta</taxon>
        <taxon>Spermatophyta</taxon>
        <taxon>Magnoliopsida</taxon>
        <taxon>Liliopsida</taxon>
        <taxon>Poales</taxon>
        <taxon>Cyperaceae</taxon>
        <taxon>Cyperoideae</taxon>
        <taxon>Rhynchosporeae</taxon>
        <taxon>Rhynchospora</taxon>
    </lineage>
</organism>
<dbReference type="EMBL" id="JAMQYH010000003">
    <property type="protein sequence ID" value="KAJ1695429.1"/>
    <property type="molecule type" value="Genomic_DNA"/>
</dbReference>
<dbReference type="PANTHER" id="PTHR21717:SF70">
    <property type="entry name" value="TELOMERE REPEAT-BINDING PROTEIN 2-RELATED"/>
    <property type="match status" value="1"/>
</dbReference>